<organism evidence="1 2">
    <name type="scientific">Mycena rosella</name>
    <name type="common">Pink bonnet</name>
    <name type="synonym">Agaricus rosellus</name>
    <dbReference type="NCBI Taxonomy" id="1033263"/>
    <lineage>
        <taxon>Eukaryota</taxon>
        <taxon>Fungi</taxon>
        <taxon>Dikarya</taxon>
        <taxon>Basidiomycota</taxon>
        <taxon>Agaricomycotina</taxon>
        <taxon>Agaricomycetes</taxon>
        <taxon>Agaricomycetidae</taxon>
        <taxon>Agaricales</taxon>
        <taxon>Marasmiineae</taxon>
        <taxon>Mycenaceae</taxon>
        <taxon>Mycena</taxon>
    </lineage>
</organism>
<dbReference type="AlphaFoldDB" id="A0AAD7D680"/>
<feature type="non-terminal residue" evidence="1">
    <location>
        <position position="106"/>
    </location>
</feature>
<dbReference type="Proteomes" id="UP001221757">
    <property type="component" value="Unassembled WGS sequence"/>
</dbReference>
<sequence length="106" mass="11890">GSVVLSLGRPKRLHRHPRLVESLLRHCPLFGFHTVIHGPLQSLRVVDDDTNILREAEGLVDIVHSGTLTVTPSTLNTVLINADFPAPNWQLRVDAHRGHSWRRISV</sequence>
<dbReference type="EMBL" id="JARKIE010000123">
    <property type="protein sequence ID" value="KAJ7680125.1"/>
    <property type="molecule type" value="Genomic_DNA"/>
</dbReference>
<proteinExistence type="predicted"/>
<comment type="caution">
    <text evidence="1">The sequence shown here is derived from an EMBL/GenBank/DDBJ whole genome shotgun (WGS) entry which is preliminary data.</text>
</comment>
<evidence type="ECO:0000313" key="1">
    <source>
        <dbReference type="EMBL" id="KAJ7680125.1"/>
    </source>
</evidence>
<name>A0AAD7D680_MYCRO</name>
<evidence type="ECO:0000313" key="2">
    <source>
        <dbReference type="Proteomes" id="UP001221757"/>
    </source>
</evidence>
<reference evidence="1" key="1">
    <citation type="submission" date="2023-03" db="EMBL/GenBank/DDBJ databases">
        <title>Massive genome expansion in bonnet fungi (Mycena s.s.) driven by repeated elements and novel gene families across ecological guilds.</title>
        <authorList>
            <consortium name="Lawrence Berkeley National Laboratory"/>
            <person name="Harder C.B."/>
            <person name="Miyauchi S."/>
            <person name="Viragh M."/>
            <person name="Kuo A."/>
            <person name="Thoen E."/>
            <person name="Andreopoulos B."/>
            <person name="Lu D."/>
            <person name="Skrede I."/>
            <person name="Drula E."/>
            <person name="Henrissat B."/>
            <person name="Morin E."/>
            <person name="Kohler A."/>
            <person name="Barry K."/>
            <person name="LaButti K."/>
            <person name="Morin E."/>
            <person name="Salamov A."/>
            <person name="Lipzen A."/>
            <person name="Mereny Z."/>
            <person name="Hegedus B."/>
            <person name="Baldrian P."/>
            <person name="Stursova M."/>
            <person name="Weitz H."/>
            <person name="Taylor A."/>
            <person name="Grigoriev I.V."/>
            <person name="Nagy L.G."/>
            <person name="Martin F."/>
            <person name="Kauserud H."/>
        </authorList>
    </citation>
    <scope>NUCLEOTIDE SEQUENCE</scope>
    <source>
        <strain evidence="1">CBHHK067</strain>
    </source>
</reference>
<keyword evidence="2" id="KW-1185">Reference proteome</keyword>
<protein>
    <submittedName>
        <fullName evidence="1">Uncharacterized protein</fullName>
    </submittedName>
</protein>
<gene>
    <name evidence="1" type="ORF">B0H17DRAFT_1076972</name>
</gene>
<accession>A0AAD7D680</accession>